<comment type="similarity">
    <text evidence="2">Belongs to the cation diffusion facilitator (CDF) transporter (TC 2.A.4) family. SLC30A subfamily.</text>
</comment>
<dbReference type="PANTHER" id="PTHR11562:SF17">
    <property type="entry name" value="RE54080P-RELATED"/>
    <property type="match status" value="1"/>
</dbReference>
<sequence>MSTPRDPSVPSFEDCQAHRPSAAREHAHGYAHGHAHDHAHEHDAHATAHRHHHDDTSTRRLALALGVTGLLLVAEVVGGILANSVALLADAGHMLTDAGALALSLFVAWFARRPATPQRTYGYLRWEILAAFINGATLLLLSAWILVEAVQRIGAPEPVGGALMLGIAVAGLLANGVSAWLLHGHHEGSLNMRGAYLHVLSDLLGSVAVILAAIAVHWFGWTLADPLASIAVTLLIIRGAWRLVREAVEVLLEHTPAHIDAEALREAMLAVRGVGAVHDLHVWTLTSGVVAMSAHAIAPTVQEHPRVLADLHAAAARFGILHTTIQLEGEPLAACCGEFADSPLTPATR</sequence>
<keyword evidence="4 10" id="KW-0812">Transmembrane</keyword>
<dbReference type="EMBL" id="CP130613">
    <property type="protein sequence ID" value="WKW15595.1"/>
    <property type="molecule type" value="Genomic_DNA"/>
</dbReference>
<dbReference type="SUPFAM" id="SSF161111">
    <property type="entry name" value="Cation efflux protein transmembrane domain-like"/>
    <property type="match status" value="1"/>
</dbReference>
<evidence type="ECO:0000256" key="6">
    <source>
        <dbReference type="ARBA" id="ARBA00022989"/>
    </source>
</evidence>
<dbReference type="InterPro" id="IPR027469">
    <property type="entry name" value="Cation_efflux_TMD_sf"/>
</dbReference>
<protein>
    <submittedName>
        <fullName evidence="13">Cation diffusion facilitator family transporter</fullName>
    </submittedName>
</protein>
<keyword evidence="6 10" id="KW-1133">Transmembrane helix</keyword>
<reference evidence="13" key="1">
    <citation type="submission" date="2023-07" db="EMBL/GenBank/DDBJ databases">
        <authorList>
            <person name="Haufschild T."/>
            <person name="Kallscheuer N."/>
            <person name="Hammer J."/>
            <person name="Kohn T."/>
            <person name="Kabuu M."/>
            <person name="Jogler M."/>
            <person name="Wohfarth N."/>
            <person name="Heuer A."/>
            <person name="Rohde M."/>
            <person name="van Teeseling M.C.F."/>
            <person name="Jogler C."/>
        </authorList>
    </citation>
    <scope>NUCLEOTIDE SEQUENCE</scope>
    <source>
        <strain evidence="13">Strain 138</strain>
        <strain evidence="14">Strain 318</strain>
    </source>
</reference>
<dbReference type="Pfam" id="PF01545">
    <property type="entry name" value="Cation_efflux"/>
    <property type="match status" value="1"/>
</dbReference>
<dbReference type="Pfam" id="PF16916">
    <property type="entry name" value="ZT_dimer"/>
    <property type="match status" value="1"/>
</dbReference>
<accession>A0AA49Q538</accession>
<dbReference type="Proteomes" id="UP001229955">
    <property type="component" value="Chromosome"/>
</dbReference>
<feature type="transmembrane region" description="Helical" evidence="10">
    <location>
        <begin position="226"/>
        <end position="244"/>
    </location>
</feature>
<dbReference type="EMBL" id="CP130612">
    <property type="protein sequence ID" value="WKW12688.1"/>
    <property type="molecule type" value="Genomic_DNA"/>
</dbReference>
<feature type="region of interest" description="Disordered" evidence="9">
    <location>
        <begin position="1"/>
        <end position="53"/>
    </location>
</feature>
<feature type="transmembrane region" description="Helical" evidence="10">
    <location>
        <begin position="123"/>
        <end position="147"/>
    </location>
</feature>
<keyword evidence="8 10" id="KW-0472">Membrane</keyword>
<dbReference type="AlphaFoldDB" id="A0AA49Q538"/>
<name>A0AA49Q538_9BACT</name>
<feature type="transmembrane region" description="Helical" evidence="10">
    <location>
        <begin position="61"/>
        <end position="82"/>
    </location>
</feature>
<evidence type="ECO:0000313" key="15">
    <source>
        <dbReference type="Proteomes" id="UP001229955"/>
    </source>
</evidence>
<dbReference type="Gene3D" id="1.20.1510.10">
    <property type="entry name" value="Cation efflux protein transmembrane domain"/>
    <property type="match status" value="1"/>
</dbReference>
<evidence type="ECO:0000256" key="1">
    <source>
        <dbReference type="ARBA" id="ARBA00004141"/>
    </source>
</evidence>
<dbReference type="KEGG" id="pspc:Strain318_001994"/>
<evidence type="ECO:0000256" key="10">
    <source>
        <dbReference type="SAM" id="Phobius"/>
    </source>
</evidence>
<keyword evidence="5" id="KW-0864">Zinc transport</keyword>
<keyword evidence="3" id="KW-0813">Transport</keyword>
<evidence type="ECO:0000313" key="14">
    <source>
        <dbReference type="EMBL" id="WKW15595.1"/>
    </source>
</evidence>
<evidence type="ECO:0000259" key="11">
    <source>
        <dbReference type="Pfam" id="PF01545"/>
    </source>
</evidence>
<dbReference type="PANTHER" id="PTHR11562">
    <property type="entry name" value="CATION EFFLUX PROTEIN/ ZINC TRANSPORTER"/>
    <property type="match status" value="1"/>
</dbReference>
<keyword evidence="7" id="KW-0406">Ion transport</keyword>
<keyword evidence="15" id="KW-1185">Reference proteome</keyword>
<dbReference type="InterPro" id="IPR036837">
    <property type="entry name" value="Cation_efflux_CTD_sf"/>
</dbReference>
<feature type="domain" description="Cation efflux protein transmembrane" evidence="11">
    <location>
        <begin position="62"/>
        <end position="252"/>
    </location>
</feature>
<dbReference type="NCBIfam" id="TIGR01297">
    <property type="entry name" value="CDF"/>
    <property type="match status" value="1"/>
</dbReference>
<evidence type="ECO:0000256" key="4">
    <source>
        <dbReference type="ARBA" id="ARBA00022692"/>
    </source>
</evidence>
<proteinExistence type="inferred from homology"/>
<keyword evidence="5" id="KW-0862">Zinc</keyword>
<feature type="transmembrane region" description="Helical" evidence="10">
    <location>
        <begin position="195"/>
        <end position="220"/>
    </location>
</feature>
<feature type="transmembrane region" description="Helical" evidence="10">
    <location>
        <begin position="159"/>
        <end position="183"/>
    </location>
</feature>
<evidence type="ECO:0000313" key="13">
    <source>
        <dbReference type="EMBL" id="WKW12688.1"/>
    </source>
</evidence>
<dbReference type="RefSeq" id="WP_367885565.1">
    <property type="nucleotide sequence ID" value="NZ_CP130612.1"/>
</dbReference>
<dbReference type="InterPro" id="IPR058533">
    <property type="entry name" value="Cation_efflux_TM"/>
</dbReference>
<dbReference type="SUPFAM" id="SSF160240">
    <property type="entry name" value="Cation efflux protein cytoplasmic domain-like"/>
    <property type="match status" value="1"/>
</dbReference>
<accession>A0AA49K0F3</accession>
<feature type="compositionally biased region" description="Basic and acidic residues" evidence="9">
    <location>
        <begin position="22"/>
        <end position="46"/>
    </location>
</feature>
<gene>
    <name evidence="13" type="ORF">Strain138_001995</name>
    <name evidence="14" type="ORF">Strain318_001994</name>
</gene>
<feature type="transmembrane region" description="Helical" evidence="10">
    <location>
        <begin position="94"/>
        <end position="111"/>
    </location>
</feature>
<evidence type="ECO:0000256" key="8">
    <source>
        <dbReference type="ARBA" id="ARBA00023136"/>
    </source>
</evidence>
<dbReference type="GO" id="GO:0005385">
    <property type="term" value="F:zinc ion transmembrane transporter activity"/>
    <property type="evidence" value="ECO:0007669"/>
    <property type="project" value="TreeGrafter"/>
</dbReference>
<dbReference type="InterPro" id="IPR050681">
    <property type="entry name" value="CDF/SLC30A"/>
</dbReference>
<feature type="domain" description="Cation efflux protein cytoplasmic" evidence="12">
    <location>
        <begin position="257"/>
        <end position="328"/>
    </location>
</feature>
<evidence type="ECO:0000256" key="7">
    <source>
        <dbReference type="ARBA" id="ARBA00023065"/>
    </source>
</evidence>
<dbReference type="InterPro" id="IPR027470">
    <property type="entry name" value="Cation_efflux_CTD"/>
</dbReference>
<evidence type="ECO:0000256" key="3">
    <source>
        <dbReference type="ARBA" id="ARBA00022448"/>
    </source>
</evidence>
<organism evidence="13">
    <name type="scientific">Pseudogemmatithrix spongiicola</name>
    <dbReference type="NCBI Taxonomy" id="3062599"/>
    <lineage>
        <taxon>Bacteria</taxon>
        <taxon>Pseudomonadati</taxon>
        <taxon>Gemmatimonadota</taxon>
        <taxon>Gemmatimonadia</taxon>
        <taxon>Gemmatimonadales</taxon>
        <taxon>Gemmatimonadaceae</taxon>
        <taxon>Pseudogemmatithrix</taxon>
    </lineage>
</organism>
<dbReference type="InterPro" id="IPR002524">
    <property type="entry name" value="Cation_efflux"/>
</dbReference>
<comment type="subcellular location">
    <subcellularLocation>
        <location evidence="1">Membrane</location>
        <topology evidence="1">Multi-pass membrane protein</topology>
    </subcellularLocation>
</comment>
<evidence type="ECO:0000256" key="5">
    <source>
        <dbReference type="ARBA" id="ARBA00022906"/>
    </source>
</evidence>
<evidence type="ECO:0000259" key="12">
    <source>
        <dbReference type="Pfam" id="PF16916"/>
    </source>
</evidence>
<evidence type="ECO:0000256" key="2">
    <source>
        <dbReference type="ARBA" id="ARBA00008873"/>
    </source>
</evidence>
<evidence type="ECO:0000256" key="9">
    <source>
        <dbReference type="SAM" id="MobiDB-lite"/>
    </source>
</evidence>
<dbReference type="GO" id="GO:0005886">
    <property type="term" value="C:plasma membrane"/>
    <property type="evidence" value="ECO:0007669"/>
    <property type="project" value="TreeGrafter"/>
</dbReference>